<proteinExistence type="predicted"/>
<name>A0A162CQP1_PENCH</name>
<gene>
    <name evidence="1" type="ORF">EN45_092420</name>
</gene>
<reference evidence="1" key="1">
    <citation type="journal article" date="2014" name="Genome Announc.">
        <title>Complete sequencing and chromosome-scale genome assembly of the industrial progenitor strain P2niaD18 from the penicillin producer Penicillium chrysogenum.</title>
        <authorList>
            <person name="Specht T."/>
            <person name="Dahlmann T.A."/>
            <person name="Zadra I."/>
            <person name="Kurnsteiner H."/>
            <person name="Kuck U."/>
        </authorList>
    </citation>
    <scope>NUCLEOTIDE SEQUENCE [LARGE SCALE GENOMIC DNA]</scope>
    <source>
        <strain evidence="1">P2niaD18</strain>
    </source>
</reference>
<dbReference type="Pfam" id="PF07367">
    <property type="entry name" value="FB_lectin"/>
    <property type="match status" value="1"/>
</dbReference>
<accession>A0A162CQP1</accession>
<dbReference type="PhylomeDB" id="A0A162CQP1"/>
<protein>
    <submittedName>
        <fullName evidence="1">Boletus edulis lectin</fullName>
    </submittedName>
</protein>
<keyword evidence="1" id="KW-0430">Lectin</keyword>
<dbReference type="AlphaFoldDB" id="A0A162CQP1"/>
<dbReference type="SUPFAM" id="SSF63724">
    <property type="entry name" value="Cytolysin/lectin"/>
    <property type="match status" value="1"/>
</dbReference>
<dbReference type="InterPro" id="IPR015926">
    <property type="entry name" value="Cytolysin/lectin"/>
</dbReference>
<dbReference type="Proteomes" id="UP000076449">
    <property type="component" value="Chromosome III"/>
</dbReference>
<dbReference type="InterPro" id="IPR009960">
    <property type="entry name" value="Fruit_body_lectin_fun"/>
</dbReference>
<organism evidence="1">
    <name type="scientific">Penicillium chrysogenum</name>
    <name type="common">Penicillium notatum</name>
    <dbReference type="NCBI Taxonomy" id="5076"/>
    <lineage>
        <taxon>Eukaryota</taxon>
        <taxon>Fungi</taxon>
        <taxon>Dikarya</taxon>
        <taxon>Ascomycota</taxon>
        <taxon>Pezizomycotina</taxon>
        <taxon>Eurotiomycetes</taxon>
        <taxon>Eurotiomycetidae</taxon>
        <taxon>Eurotiales</taxon>
        <taxon>Aspergillaceae</taxon>
        <taxon>Penicillium</taxon>
        <taxon>Penicillium chrysogenum species complex</taxon>
    </lineage>
</organism>
<evidence type="ECO:0000313" key="1">
    <source>
        <dbReference type="EMBL" id="KZN85070.1"/>
    </source>
</evidence>
<sequence length="139" mass="15473">MTYIIPVAIVNETNEVLTVVEKTCWYYANGGTWTEEKCDKLVLEMGGSGTSGMLRIKTTSGTTFSVIVGYHNYDFWCDAQVNLHDDDTAVKLHPEYYNGGILSHEARPITERTTSAGRTVKVYLQALPCGRPPVIITYC</sequence>
<dbReference type="Gene3D" id="2.60.270.20">
    <property type="entry name" value="Cytolysin/lectin"/>
    <property type="match status" value="1"/>
</dbReference>
<dbReference type="GO" id="GO:0030246">
    <property type="term" value="F:carbohydrate binding"/>
    <property type="evidence" value="ECO:0007669"/>
    <property type="project" value="UniProtKB-KW"/>
</dbReference>
<dbReference type="EMBL" id="CM002800">
    <property type="protein sequence ID" value="KZN85070.1"/>
    <property type="molecule type" value="Genomic_DNA"/>
</dbReference>